<dbReference type="PANTHER" id="PTHR38108">
    <property type="entry name" value="UPF0319 PROTEIN YCCT"/>
    <property type="match status" value="1"/>
</dbReference>
<dbReference type="Pfam" id="PF09829">
    <property type="entry name" value="DUF2057"/>
    <property type="match status" value="1"/>
</dbReference>
<dbReference type="AlphaFoldDB" id="A0AA50Q8K2"/>
<reference evidence="4 5" key="1">
    <citation type="submission" date="2023-02" db="EMBL/GenBank/DDBJ databases">
        <title>Complete genome sequence of a novel bacterium Oceanimonas sp. NTOU-MSR1 isolated from marine coast sediment.</title>
        <authorList>
            <person name="Yang H.-T."/>
            <person name="Chen Y.-L."/>
            <person name="Ho Y.-N."/>
        </authorList>
    </citation>
    <scope>NUCLEOTIDE SEQUENCE [LARGE SCALE GENOMIC DNA]</scope>
    <source>
        <strain evidence="4 5">NTOU-MSR1</strain>
    </source>
</reference>
<dbReference type="PANTHER" id="PTHR38108:SF1">
    <property type="entry name" value="UPF0319 PROTEIN YCCT"/>
    <property type="match status" value="1"/>
</dbReference>
<keyword evidence="5" id="KW-1185">Reference proteome</keyword>
<dbReference type="InterPro" id="IPR018635">
    <property type="entry name" value="UPF0319"/>
</dbReference>
<dbReference type="Proteomes" id="UP001223802">
    <property type="component" value="Chromosome"/>
</dbReference>
<dbReference type="RefSeq" id="WP_306763142.1">
    <property type="nucleotide sequence ID" value="NZ_CP118224.1"/>
</dbReference>
<accession>A0AA50Q8K2</accession>
<gene>
    <name evidence="4" type="ORF">PU634_05930</name>
</gene>
<comment type="similarity">
    <text evidence="1">Belongs to the UPF0319 family.</text>
</comment>
<evidence type="ECO:0000256" key="1">
    <source>
        <dbReference type="ARBA" id="ARBA00008490"/>
    </source>
</evidence>
<evidence type="ECO:0000256" key="2">
    <source>
        <dbReference type="ARBA" id="ARBA00022729"/>
    </source>
</evidence>
<keyword evidence="2 3" id="KW-0732">Signal</keyword>
<name>A0AA50Q8K2_9GAMM</name>
<feature type="chain" id="PRO_5041207216" evidence="3">
    <location>
        <begin position="22"/>
        <end position="211"/>
    </location>
</feature>
<protein>
    <submittedName>
        <fullName evidence="4">DUF2057 domain-containing protein</fullName>
    </submittedName>
</protein>
<dbReference type="KEGG" id="ope:PU634_05930"/>
<evidence type="ECO:0000313" key="5">
    <source>
        <dbReference type="Proteomes" id="UP001223802"/>
    </source>
</evidence>
<evidence type="ECO:0000256" key="3">
    <source>
        <dbReference type="SAM" id="SignalP"/>
    </source>
</evidence>
<sequence>MKLHVTLAALAAAGLCFGASAATFEAQQPYQIFLVNGEKTANTITKSIHEVTLNEGKNQLAIGYTNDYSNRNEVRVLNGEPVIIELADVPADAELTIDFKAPLNYQLAKQFLREQPEQLTVVDKRTGQPVDAELSTIPMPAGLDTAGGIQAYLKETRQAFNGRTEAAVAAAQAKFGDAVVDADAMEMLQHWWNAADADTRRAFQIWAIQQQ</sequence>
<organism evidence="4 5">
    <name type="scientific">Oceanimonas pelagia</name>
    <dbReference type="NCBI Taxonomy" id="3028314"/>
    <lineage>
        <taxon>Bacteria</taxon>
        <taxon>Pseudomonadati</taxon>
        <taxon>Pseudomonadota</taxon>
        <taxon>Gammaproteobacteria</taxon>
        <taxon>Aeromonadales</taxon>
        <taxon>Aeromonadaceae</taxon>
        <taxon>Oceanimonas</taxon>
    </lineage>
</organism>
<feature type="signal peptide" evidence="3">
    <location>
        <begin position="1"/>
        <end position="21"/>
    </location>
</feature>
<proteinExistence type="inferred from homology"/>
<evidence type="ECO:0000313" key="4">
    <source>
        <dbReference type="EMBL" id="WMC11905.1"/>
    </source>
</evidence>
<dbReference type="EMBL" id="CP118224">
    <property type="protein sequence ID" value="WMC11905.1"/>
    <property type="molecule type" value="Genomic_DNA"/>
</dbReference>